<dbReference type="PANTHER" id="PTHR30438:SF2">
    <property type="entry name" value="MEMBRANE PROTEIN"/>
    <property type="match status" value="1"/>
</dbReference>
<accession>A0A9Q3MH43</accession>
<dbReference type="EMBL" id="JABDYC010000010">
    <property type="protein sequence ID" value="MBX5025749.1"/>
    <property type="molecule type" value="Genomic_DNA"/>
</dbReference>
<proteinExistence type="predicted"/>
<comment type="caution">
    <text evidence="2">The sequence shown here is derived from an EMBL/GenBank/DDBJ whole genome shotgun (WGS) entry which is preliminary data.</text>
</comment>
<evidence type="ECO:0000313" key="2">
    <source>
        <dbReference type="EMBL" id="MBX5025749.1"/>
    </source>
</evidence>
<dbReference type="Gene3D" id="1.10.287.470">
    <property type="entry name" value="Helix hairpin bin"/>
    <property type="match status" value="2"/>
</dbReference>
<organism evidence="2 3">
    <name type="scientific">Rhizobium lentis</name>
    <dbReference type="NCBI Taxonomy" id="1138194"/>
    <lineage>
        <taxon>Bacteria</taxon>
        <taxon>Pseudomonadati</taxon>
        <taxon>Pseudomonadota</taxon>
        <taxon>Alphaproteobacteria</taxon>
        <taxon>Hyphomicrobiales</taxon>
        <taxon>Rhizobiaceae</taxon>
        <taxon>Rhizobium/Agrobacterium group</taxon>
        <taxon>Rhizobium</taxon>
    </lineage>
</organism>
<dbReference type="SUPFAM" id="SSF111369">
    <property type="entry name" value="HlyD-like secretion proteins"/>
    <property type="match status" value="3"/>
</dbReference>
<dbReference type="GO" id="GO:0005886">
    <property type="term" value="C:plasma membrane"/>
    <property type="evidence" value="ECO:0007669"/>
    <property type="project" value="TreeGrafter"/>
</dbReference>
<sequence>MKGSSDFAGKEPSLNRYWKLALLLVALAGASYAAWLYQANRLAARAMIGIASGNGRIEAVEIDVAARTAGRLSDVLVHEGDFVEAGQVVATMDVEQLNAQRREAMAQLSRAKIAIGTARTLVVQRQAEKEAAAATVSQNDVQLQSAQKRLARSQQLSRSGSVSEQTLDDDRARADAAAATLGAAKANLAATDAAIGNAEAQVVDAKAAVEAAEATVVRIEADLRDCDLKAPRSGRIQYLVAHPGEVVAAGGRVLNLLDVGDVYMTFFLGTVDAGRTAIGSEARIVLDAAPQYVIPARVSFVSDVAQFTPKTVETEEEREKLMFRLRAQVPKELLQRYVTQVKTGLPGRAYVRIDPAAKWPAPLSTPLTP</sequence>
<evidence type="ECO:0000313" key="3">
    <source>
        <dbReference type="Proteomes" id="UP000749740"/>
    </source>
</evidence>
<dbReference type="Proteomes" id="UP000749740">
    <property type="component" value="Unassembled WGS sequence"/>
</dbReference>
<feature type="coiled-coil region" evidence="1">
    <location>
        <begin position="195"/>
        <end position="222"/>
    </location>
</feature>
<name>A0A9Q3MH43_9HYPH</name>
<protein>
    <submittedName>
        <fullName evidence="2">HlyD family efflux transporter periplasmic adaptor subunit</fullName>
    </submittedName>
</protein>
<dbReference type="AlphaFoldDB" id="A0A9Q3MH43"/>
<evidence type="ECO:0000256" key="1">
    <source>
        <dbReference type="SAM" id="Coils"/>
    </source>
</evidence>
<keyword evidence="1" id="KW-0175">Coiled coil</keyword>
<reference evidence="2" key="1">
    <citation type="submission" date="2020-04" db="EMBL/GenBank/DDBJ databases">
        <title>Global-level population genomics: horizontal gene transfer, symbiosis and evolution in Rhizobia.</title>
        <authorList>
            <person name="Gai Y."/>
        </authorList>
    </citation>
    <scope>NUCLEOTIDE SEQUENCE</scope>
    <source>
        <strain evidence="2">BLR57</strain>
    </source>
</reference>
<dbReference type="PANTHER" id="PTHR30438">
    <property type="entry name" value="36 KDA ANTIGEN-RELATED"/>
    <property type="match status" value="1"/>
</dbReference>
<dbReference type="Gene3D" id="2.40.30.170">
    <property type="match status" value="1"/>
</dbReference>
<dbReference type="Gene3D" id="2.40.50.100">
    <property type="match status" value="2"/>
</dbReference>
<gene>
    <name evidence="2" type="ORF">HJB63_24820</name>
</gene>